<dbReference type="CDD" id="cd09620">
    <property type="entry name" value="CBM9_like_3"/>
    <property type="match status" value="1"/>
</dbReference>
<reference evidence="2 3" key="1">
    <citation type="submission" date="2020-08" db="EMBL/GenBank/DDBJ databases">
        <title>Genome public.</title>
        <authorList>
            <person name="Liu C."/>
            <person name="Sun Q."/>
        </authorList>
    </citation>
    <scope>NUCLEOTIDE SEQUENCE [LARGE SCALE GENOMIC DNA]</scope>
    <source>
        <strain evidence="2 3">NSJ-56</strain>
    </source>
</reference>
<name>A0ABR7CZ72_9BACT</name>
<evidence type="ECO:0000313" key="3">
    <source>
        <dbReference type="Proteomes" id="UP000646484"/>
    </source>
</evidence>
<organism evidence="2 3">
    <name type="scientific">Butyricimonas hominis</name>
    <dbReference type="NCBI Taxonomy" id="2763032"/>
    <lineage>
        <taxon>Bacteria</taxon>
        <taxon>Pseudomonadati</taxon>
        <taxon>Bacteroidota</taxon>
        <taxon>Bacteroidia</taxon>
        <taxon>Bacteroidales</taxon>
        <taxon>Odoribacteraceae</taxon>
        <taxon>Butyricimonas</taxon>
    </lineage>
</organism>
<dbReference type="RefSeq" id="WP_099292658.1">
    <property type="nucleotide sequence ID" value="NZ_JACOOH010000003.1"/>
</dbReference>
<dbReference type="SUPFAM" id="SSF49344">
    <property type="entry name" value="CBD9-like"/>
    <property type="match status" value="1"/>
</dbReference>
<feature type="domain" description="Carbohydrate-binding" evidence="1">
    <location>
        <begin position="31"/>
        <end position="217"/>
    </location>
</feature>
<gene>
    <name evidence="2" type="ORF">H8S64_07705</name>
</gene>
<accession>A0ABR7CZ72</accession>
<proteinExistence type="predicted"/>
<evidence type="ECO:0000313" key="2">
    <source>
        <dbReference type="EMBL" id="MBC5620979.1"/>
    </source>
</evidence>
<keyword evidence="3" id="KW-1185">Reference proteome</keyword>
<dbReference type="InterPro" id="IPR010502">
    <property type="entry name" value="Carb-bd_dom_fam9"/>
</dbReference>
<sequence length="218" mass="25811">MDIIEIKKFPEVASSETLQALSYHLDRECNRINLKEINWPDVYPYKPEVYFRIAYNEHHLFLKFDVQEYEFRATALTPCSPVWEDSCVEFFIQPEKCTGYYNIELNAIGTVLGAFGTSREKRRPIPRRLDSDILRDSTIKFNNENPDEAYYQWSLMVKIPYTVFFRHKFQPKPGTTIRGNIHKCGNKLPHPHFVTWHPVKTPKPDFHQPEHFGTLIFK</sequence>
<dbReference type="Gene3D" id="2.60.40.1190">
    <property type="match status" value="1"/>
</dbReference>
<dbReference type="EMBL" id="JACOOH010000003">
    <property type="protein sequence ID" value="MBC5620979.1"/>
    <property type="molecule type" value="Genomic_DNA"/>
</dbReference>
<dbReference type="Pfam" id="PF16011">
    <property type="entry name" value="CBM9_2"/>
    <property type="match status" value="1"/>
</dbReference>
<comment type="caution">
    <text evidence="2">The sequence shown here is derived from an EMBL/GenBank/DDBJ whole genome shotgun (WGS) entry which is preliminary data.</text>
</comment>
<dbReference type="Proteomes" id="UP000646484">
    <property type="component" value="Unassembled WGS sequence"/>
</dbReference>
<protein>
    <recommendedName>
        <fullName evidence="1">Carbohydrate-binding domain-containing protein</fullName>
    </recommendedName>
</protein>
<evidence type="ECO:0000259" key="1">
    <source>
        <dbReference type="Pfam" id="PF16011"/>
    </source>
</evidence>